<organism evidence="10 11">
    <name type="scientific">Lophiotrema nucula</name>
    <dbReference type="NCBI Taxonomy" id="690887"/>
    <lineage>
        <taxon>Eukaryota</taxon>
        <taxon>Fungi</taxon>
        <taxon>Dikarya</taxon>
        <taxon>Ascomycota</taxon>
        <taxon>Pezizomycotina</taxon>
        <taxon>Dothideomycetes</taxon>
        <taxon>Pleosporomycetidae</taxon>
        <taxon>Pleosporales</taxon>
        <taxon>Lophiotremataceae</taxon>
        <taxon>Lophiotrema</taxon>
    </lineage>
</organism>
<feature type="chain" id="PRO_5025410790" description="Peptidase metallopeptidase domain-containing protein" evidence="8">
    <location>
        <begin position="18"/>
        <end position="565"/>
    </location>
</feature>
<protein>
    <recommendedName>
        <fullName evidence="9">Peptidase metallopeptidase domain-containing protein</fullName>
    </recommendedName>
</protein>
<keyword evidence="11" id="KW-1185">Reference proteome</keyword>
<feature type="binding site" evidence="7">
    <location>
        <position position="188"/>
    </location>
    <ligand>
        <name>Ca(2+)</name>
        <dbReference type="ChEBI" id="CHEBI:29108"/>
        <label>2</label>
    </ligand>
</feature>
<dbReference type="GO" id="GO:0008270">
    <property type="term" value="F:zinc ion binding"/>
    <property type="evidence" value="ECO:0007669"/>
    <property type="project" value="InterPro"/>
</dbReference>
<evidence type="ECO:0000256" key="4">
    <source>
        <dbReference type="ARBA" id="ARBA00022833"/>
    </source>
</evidence>
<dbReference type="InterPro" id="IPR006026">
    <property type="entry name" value="Peptidase_Metallo"/>
</dbReference>
<dbReference type="PROSITE" id="PS51257">
    <property type="entry name" value="PROKAR_LIPOPROTEIN"/>
    <property type="match status" value="1"/>
</dbReference>
<keyword evidence="1" id="KW-0645">Protease</keyword>
<dbReference type="InterPro" id="IPR036365">
    <property type="entry name" value="PGBD-like_sf"/>
</dbReference>
<dbReference type="InterPro" id="IPR024079">
    <property type="entry name" value="MetalloPept_cat_dom_sf"/>
</dbReference>
<dbReference type="PANTHER" id="PTHR10201:SF323">
    <property type="entry name" value="MATRIX METALLOPROTEINASE-21"/>
    <property type="match status" value="1"/>
</dbReference>
<evidence type="ECO:0000313" key="10">
    <source>
        <dbReference type="EMBL" id="KAF2118102.1"/>
    </source>
</evidence>
<feature type="binding site" evidence="7">
    <location>
        <position position="260"/>
    </location>
    <ligand>
        <name>Zn(2+)</name>
        <dbReference type="ChEBI" id="CHEBI:29105"/>
        <label>2</label>
        <note>catalytic</note>
    </ligand>
</feature>
<name>A0A6A5ZF45_9PLEO</name>
<gene>
    <name evidence="10" type="ORF">BDV96DRAFT_377666</name>
</gene>
<dbReference type="AlphaFoldDB" id="A0A6A5ZF45"/>
<feature type="active site" evidence="6">
    <location>
        <position position="243"/>
    </location>
</feature>
<evidence type="ECO:0000256" key="1">
    <source>
        <dbReference type="ARBA" id="ARBA00022670"/>
    </source>
</evidence>
<dbReference type="GO" id="GO:0004222">
    <property type="term" value="F:metalloendopeptidase activity"/>
    <property type="evidence" value="ECO:0007669"/>
    <property type="project" value="InterPro"/>
</dbReference>
<dbReference type="Gene3D" id="3.40.390.10">
    <property type="entry name" value="Collagenase (Catalytic Domain)"/>
    <property type="match status" value="1"/>
</dbReference>
<reference evidence="10" key="1">
    <citation type="journal article" date="2020" name="Stud. Mycol.">
        <title>101 Dothideomycetes genomes: a test case for predicting lifestyles and emergence of pathogens.</title>
        <authorList>
            <person name="Haridas S."/>
            <person name="Albert R."/>
            <person name="Binder M."/>
            <person name="Bloem J."/>
            <person name="Labutti K."/>
            <person name="Salamov A."/>
            <person name="Andreopoulos B."/>
            <person name="Baker S."/>
            <person name="Barry K."/>
            <person name="Bills G."/>
            <person name="Bluhm B."/>
            <person name="Cannon C."/>
            <person name="Castanera R."/>
            <person name="Culley D."/>
            <person name="Daum C."/>
            <person name="Ezra D."/>
            <person name="Gonzalez J."/>
            <person name="Henrissat B."/>
            <person name="Kuo A."/>
            <person name="Liang C."/>
            <person name="Lipzen A."/>
            <person name="Lutzoni F."/>
            <person name="Magnuson J."/>
            <person name="Mondo S."/>
            <person name="Nolan M."/>
            <person name="Ohm R."/>
            <person name="Pangilinan J."/>
            <person name="Park H.-J."/>
            <person name="Ramirez L."/>
            <person name="Alfaro M."/>
            <person name="Sun H."/>
            <person name="Tritt A."/>
            <person name="Yoshinaga Y."/>
            <person name="Zwiers L.-H."/>
            <person name="Turgeon B."/>
            <person name="Goodwin S."/>
            <person name="Spatafora J."/>
            <person name="Crous P."/>
            <person name="Grigoriev I."/>
        </authorList>
    </citation>
    <scope>NUCLEOTIDE SEQUENCE</scope>
    <source>
        <strain evidence="10">CBS 627.86</strain>
    </source>
</reference>
<dbReference type="SUPFAM" id="SSF101898">
    <property type="entry name" value="NHL repeat"/>
    <property type="match status" value="1"/>
</dbReference>
<accession>A0A6A5ZF45</accession>
<evidence type="ECO:0000256" key="7">
    <source>
        <dbReference type="PIRSR" id="PIRSR621190-2"/>
    </source>
</evidence>
<dbReference type="InterPro" id="IPR021190">
    <property type="entry name" value="Pept_M10A"/>
</dbReference>
<feature type="binding site" evidence="7">
    <location>
        <position position="226"/>
    </location>
    <ligand>
        <name>Ca(2+)</name>
        <dbReference type="ChEBI" id="CHEBI:29108"/>
        <label>1</label>
    </ligand>
</feature>
<keyword evidence="3" id="KW-0378">Hydrolase</keyword>
<evidence type="ECO:0000256" key="3">
    <source>
        <dbReference type="ARBA" id="ARBA00022801"/>
    </source>
</evidence>
<keyword evidence="2 7" id="KW-0479">Metal-binding</keyword>
<evidence type="ECO:0000256" key="5">
    <source>
        <dbReference type="ARBA" id="ARBA00023049"/>
    </source>
</evidence>
<feature type="binding site" evidence="7">
    <location>
        <position position="252"/>
    </location>
    <ligand>
        <name>Zn(2+)</name>
        <dbReference type="ChEBI" id="CHEBI:29105"/>
        <label>2</label>
        <note>catalytic</note>
    </ligand>
</feature>
<feature type="binding site" evidence="7">
    <location>
        <position position="208"/>
    </location>
    <ligand>
        <name>Ca(2+)</name>
        <dbReference type="ChEBI" id="CHEBI:29108"/>
        <label>3</label>
    </ligand>
</feature>
<evidence type="ECO:0000256" key="6">
    <source>
        <dbReference type="PIRSR" id="PIRSR621190-1"/>
    </source>
</evidence>
<dbReference type="GO" id="GO:0030574">
    <property type="term" value="P:collagen catabolic process"/>
    <property type="evidence" value="ECO:0007669"/>
    <property type="project" value="TreeGrafter"/>
</dbReference>
<keyword evidence="4 7" id="KW-0862">Zinc</keyword>
<feature type="binding site" evidence="7">
    <location>
        <position position="152"/>
    </location>
    <ligand>
        <name>Ca(2+)</name>
        <dbReference type="ChEBI" id="CHEBI:29108"/>
        <label>1</label>
    </ligand>
</feature>
<feature type="domain" description="Peptidase metallopeptidase" evidence="9">
    <location>
        <begin position="133"/>
        <end position="285"/>
    </location>
</feature>
<dbReference type="InterPro" id="IPR001818">
    <property type="entry name" value="Pept_M10_metallopeptidase"/>
</dbReference>
<feature type="binding site" description="in inhibited form" evidence="7">
    <location>
        <position position="109"/>
    </location>
    <ligand>
        <name>Zn(2+)</name>
        <dbReference type="ChEBI" id="CHEBI:29105"/>
        <label>2</label>
        <note>catalytic</note>
    </ligand>
</feature>
<dbReference type="PANTHER" id="PTHR10201">
    <property type="entry name" value="MATRIX METALLOPROTEINASE"/>
    <property type="match status" value="1"/>
</dbReference>
<dbReference type="GO" id="GO:0031012">
    <property type="term" value="C:extracellular matrix"/>
    <property type="evidence" value="ECO:0007669"/>
    <property type="project" value="InterPro"/>
</dbReference>
<dbReference type="PRINTS" id="PR00138">
    <property type="entry name" value="MATRIXIN"/>
</dbReference>
<evidence type="ECO:0000259" key="9">
    <source>
        <dbReference type="SMART" id="SM00235"/>
    </source>
</evidence>
<evidence type="ECO:0000313" key="11">
    <source>
        <dbReference type="Proteomes" id="UP000799770"/>
    </source>
</evidence>
<comment type="cofactor">
    <cofactor evidence="7">
        <name>Ca(2+)</name>
        <dbReference type="ChEBI" id="CHEBI:29108"/>
    </cofactor>
    <text evidence="7">Can bind about 5 Ca(2+) ions per subunit.</text>
</comment>
<dbReference type="EMBL" id="ML977317">
    <property type="protein sequence ID" value="KAF2118102.1"/>
    <property type="molecule type" value="Genomic_DNA"/>
</dbReference>
<feature type="binding site" evidence="7">
    <location>
        <position position="246"/>
    </location>
    <ligand>
        <name>Zn(2+)</name>
        <dbReference type="ChEBI" id="CHEBI:29105"/>
        <label>2</label>
        <note>catalytic</note>
    </ligand>
</feature>
<evidence type="ECO:0000256" key="2">
    <source>
        <dbReference type="ARBA" id="ARBA00022723"/>
    </source>
</evidence>
<feature type="signal peptide" evidence="8">
    <location>
        <begin position="1"/>
        <end position="17"/>
    </location>
</feature>
<dbReference type="Proteomes" id="UP000799770">
    <property type="component" value="Unassembled WGS sequence"/>
</dbReference>
<dbReference type="OrthoDB" id="65569at2759"/>
<comment type="cofactor">
    <cofactor evidence="7">
        <name>Zn(2+)</name>
        <dbReference type="ChEBI" id="CHEBI:29105"/>
    </cofactor>
    <text evidence="7">Binds 2 Zn(2+) ions per subunit.</text>
</comment>
<feature type="binding site" evidence="7">
    <location>
        <position position="242"/>
    </location>
    <ligand>
        <name>Zn(2+)</name>
        <dbReference type="ChEBI" id="CHEBI:29105"/>
        <label>2</label>
        <note>catalytic</note>
    </ligand>
</feature>
<proteinExistence type="predicted"/>
<dbReference type="Pfam" id="PF00413">
    <property type="entry name" value="Peptidase_M10"/>
    <property type="match status" value="1"/>
</dbReference>
<evidence type="ECO:0000256" key="8">
    <source>
        <dbReference type="SAM" id="SignalP"/>
    </source>
</evidence>
<dbReference type="GO" id="GO:0006508">
    <property type="term" value="P:proteolysis"/>
    <property type="evidence" value="ECO:0007669"/>
    <property type="project" value="UniProtKB-KW"/>
</dbReference>
<dbReference type="SMART" id="SM00235">
    <property type="entry name" value="ZnMc"/>
    <property type="match status" value="1"/>
</dbReference>
<keyword evidence="7" id="KW-0106">Calcium</keyword>
<sequence>MKLPFVVLLSAVTSCVSQSTVDSAPIRTISLIPSATPTLVHSHPWRHNRTRQSQHVHEFFRLFGWLRRNDTIRDSDMPAAIQKIQKILHEPETGEYDDRMDAVMSKPRCGTLQPYNETDAKSNSTMHKKYVLWGPKWDHTTITYQFINYTADLPADRQRIIISYAFAQWTQYLPITITPSAANAPHADIHIRFMSMGPNETAYAFTNLIADGTSLSTGLINITFNDDWNWTDDRMFNFTATHEIGHSLGLSHSKVEDAVMWPYYEADIRPMHPDDQAAVHSLYGWKNPRWKRIDNNSTTKSIVQLSSNSTTPALLDGLYQMRSSGQILRFDTPSGTWASVDNNKDTIQIAGAGGALYQRHTDGSIYRYTPTSSSTWQYIGPSSDNPIDIVAAADQIYQRRKDGWIARWSGSGTTWNTIEQPSVNSKQIAVTESKTLWNLLSSGDVVRSEWPYGGGWTIVDQNAANSAIAVGGEEFYKLQTDGSVVWLDMSVPYWRIIENAGSAAIYAAGKYLYSRHGDGSIWRYTGTQLVWEQLDGSVNSVAVVGDRRGAVWELLGTGDVLRLVS</sequence>
<dbReference type="SUPFAM" id="SSF47090">
    <property type="entry name" value="PGBD-like"/>
    <property type="match status" value="1"/>
</dbReference>
<dbReference type="SUPFAM" id="SSF55486">
    <property type="entry name" value="Metalloproteases ('zincins'), catalytic domain"/>
    <property type="match status" value="1"/>
</dbReference>
<keyword evidence="8" id="KW-0732">Signal</keyword>
<keyword evidence="5" id="KW-0482">Metalloprotease</keyword>
<dbReference type="GO" id="GO:0030198">
    <property type="term" value="P:extracellular matrix organization"/>
    <property type="evidence" value="ECO:0007669"/>
    <property type="project" value="TreeGrafter"/>
</dbReference>